<feature type="compositionally biased region" description="Polar residues" evidence="1">
    <location>
        <begin position="142"/>
        <end position="151"/>
    </location>
</feature>
<reference evidence="2" key="2">
    <citation type="submission" date="2023-06" db="EMBL/GenBank/DDBJ databases">
        <authorList>
            <consortium name="Lawrence Berkeley National Laboratory"/>
            <person name="Haridas S."/>
            <person name="Hensen N."/>
            <person name="Bonometti L."/>
            <person name="Westerberg I."/>
            <person name="Brannstrom I.O."/>
            <person name="Guillou S."/>
            <person name="Cros-Aarteil S."/>
            <person name="Calhoun S."/>
            <person name="Kuo A."/>
            <person name="Mondo S."/>
            <person name="Pangilinan J."/>
            <person name="Riley R."/>
            <person name="LaButti K."/>
            <person name="Andreopoulos B."/>
            <person name="Lipzen A."/>
            <person name="Chen C."/>
            <person name="Yanf M."/>
            <person name="Daum C."/>
            <person name="Ng V."/>
            <person name="Clum A."/>
            <person name="Steindorff A."/>
            <person name="Ohm R."/>
            <person name="Martin F."/>
            <person name="Silar P."/>
            <person name="Natvig D."/>
            <person name="Lalanne C."/>
            <person name="Gautier V."/>
            <person name="Ament-velasquez S.L."/>
            <person name="Kruys A."/>
            <person name="Hutchinson M.I."/>
            <person name="Powell A.J."/>
            <person name="Barry K."/>
            <person name="Miller A.N."/>
            <person name="Grigoriev I.V."/>
            <person name="Debuchy R."/>
            <person name="Gladieux P."/>
            <person name="Thoren M.H."/>
            <person name="Johannesson H."/>
        </authorList>
    </citation>
    <scope>NUCLEOTIDE SEQUENCE</scope>
    <source>
        <strain evidence="2">CBS 232.78</strain>
    </source>
</reference>
<dbReference type="AlphaFoldDB" id="A0AAE0KAA3"/>
<accession>A0AAE0KAA3</accession>
<gene>
    <name evidence="2" type="ORF">B0H63DRAFT_484153</name>
</gene>
<feature type="compositionally biased region" description="Polar residues" evidence="1">
    <location>
        <begin position="60"/>
        <end position="71"/>
    </location>
</feature>
<feature type="region of interest" description="Disordered" evidence="1">
    <location>
        <begin position="52"/>
        <end position="175"/>
    </location>
</feature>
<evidence type="ECO:0000256" key="1">
    <source>
        <dbReference type="SAM" id="MobiDB-lite"/>
    </source>
</evidence>
<comment type="caution">
    <text evidence="2">The sequence shown here is derived from an EMBL/GenBank/DDBJ whole genome shotgun (WGS) entry which is preliminary data.</text>
</comment>
<sequence length="265" mass="29979">MFPITSPPLQRRRNVYFGQDEHPSTSECFYHPNGQLNPRLRIVEWRQEVHEQGGRRSYNPFYNPNSRDFYSTTGTPDTEDPTVTDPNAFLNQRGATHTRGRAPRGARHIGRIPDRRDSSPSGSSSSESGRSSVMDAPEHTQQEQWTFQATPRSRGRSIPLESAPPPLPGLPDRRLPPQVLNVQLRLLQEAQERAIREIEALAANREEDRDNENPDDAENADHSGNADHTTDANTRDENTTEDDNDRITTTHAILINSLLARPYQS</sequence>
<feature type="region of interest" description="Disordered" evidence="1">
    <location>
        <begin position="201"/>
        <end position="248"/>
    </location>
</feature>
<feature type="compositionally biased region" description="Basic and acidic residues" evidence="1">
    <location>
        <begin position="219"/>
        <end position="238"/>
    </location>
</feature>
<keyword evidence="3" id="KW-1185">Reference proteome</keyword>
<evidence type="ECO:0000313" key="2">
    <source>
        <dbReference type="EMBL" id="KAK3372241.1"/>
    </source>
</evidence>
<protein>
    <submittedName>
        <fullName evidence="2">Uncharacterized protein</fullName>
    </submittedName>
</protein>
<feature type="compositionally biased region" description="Basic residues" evidence="1">
    <location>
        <begin position="96"/>
        <end position="110"/>
    </location>
</feature>
<evidence type="ECO:0000313" key="3">
    <source>
        <dbReference type="Proteomes" id="UP001285441"/>
    </source>
</evidence>
<organism evidence="2 3">
    <name type="scientific">Podospora didyma</name>
    <dbReference type="NCBI Taxonomy" id="330526"/>
    <lineage>
        <taxon>Eukaryota</taxon>
        <taxon>Fungi</taxon>
        <taxon>Dikarya</taxon>
        <taxon>Ascomycota</taxon>
        <taxon>Pezizomycotina</taxon>
        <taxon>Sordariomycetes</taxon>
        <taxon>Sordariomycetidae</taxon>
        <taxon>Sordariales</taxon>
        <taxon>Podosporaceae</taxon>
        <taxon>Podospora</taxon>
    </lineage>
</organism>
<feature type="compositionally biased region" description="Basic and acidic residues" evidence="1">
    <location>
        <begin position="201"/>
        <end position="212"/>
    </location>
</feature>
<proteinExistence type="predicted"/>
<reference evidence="2" key="1">
    <citation type="journal article" date="2023" name="Mol. Phylogenet. Evol.">
        <title>Genome-scale phylogeny and comparative genomics of the fungal order Sordariales.</title>
        <authorList>
            <person name="Hensen N."/>
            <person name="Bonometti L."/>
            <person name="Westerberg I."/>
            <person name="Brannstrom I.O."/>
            <person name="Guillou S."/>
            <person name="Cros-Aarteil S."/>
            <person name="Calhoun S."/>
            <person name="Haridas S."/>
            <person name="Kuo A."/>
            <person name="Mondo S."/>
            <person name="Pangilinan J."/>
            <person name="Riley R."/>
            <person name="LaButti K."/>
            <person name="Andreopoulos B."/>
            <person name="Lipzen A."/>
            <person name="Chen C."/>
            <person name="Yan M."/>
            <person name="Daum C."/>
            <person name="Ng V."/>
            <person name="Clum A."/>
            <person name="Steindorff A."/>
            <person name="Ohm R.A."/>
            <person name="Martin F."/>
            <person name="Silar P."/>
            <person name="Natvig D.O."/>
            <person name="Lalanne C."/>
            <person name="Gautier V."/>
            <person name="Ament-Velasquez S.L."/>
            <person name="Kruys A."/>
            <person name="Hutchinson M.I."/>
            <person name="Powell A.J."/>
            <person name="Barry K."/>
            <person name="Miller A.N."/>
            <person name="Grigoriev I.V."/>
            <person name="Debuchy R."/>
            <person name="Gladieux P."/>
            <person name="Hiltunen Thoren M."/>
            <person name="Johannesson H."/>
        </authorList>
    </citation>
    <scope>NUCLEOTIDE SEQUENCE</scope>
    <source>
        <strain evidence="2">CBS 232.78</strain>
    </source>
</reference>
<feature type="compositionally biased region" description="Low complexity" evidence="1">
    <location>
        <begin position="119"/>
        <end position="132"/>
    </location>
</feature>
<dbReference type="EMBL" id="JAULSW010000008">
    <property type="protein sequence ID" value="KAK3372241.1"/>
    <property type="molecule type" value="Genomic_DNA"/>
</dbReference>
<dbReference type="Proteomes" id="UP001285441">
    <property type="component" value="Unassembled WGS sequence"/>
</dbReference>
<name>A0AAE0KAA3_9PEZI</name>